<name>A0AAJ5WPA5_9BACT</name>
<evidence type="ECO:0000256" key="2">
    <source>
        <dbReference type="SAM" id="SignalP"/>
    </source>
</evidence>
<keyword evidence="1 2" id="KW-0732">Signal</keyword>
<proteinExistence type="predicted"/>
<evidence type="ECO:0000256" key="1">
    <source>
        <dbReference type="ARBA" id="ARBA00022729"/>
    </source>
</evidence>
<dbReference type="Pfam" id="PF13517">
    <property type="entry name" value="FG-GAP_3"/>
    <property type="match status" value="1"/>
</dbReference>
<dbReference type="Gene3D" id="2.60.40.1250">
    <property type="entry name" value="Thiol:disulfide interchange protein DsbD, N-terminal domain"/>
    <property type="match status" value="1"/>
</dbReference>
<dbReference type="Pfam" id="PF11412">
    <property type="entry name" value="DsbD_N"/>
    <property type="match status" value="1"/>
</dbReference>
<dbReference type="EMBL" id="CP119311">
    <property type="protein sequence ID" value="WEK33524.1"/>
    <property type="molecule type" value="Genomic_DNA"/>
</dbReference>
<dbReference type="Gene3D" id="2.130.10.130">
    <property type="entry name" value="Integrin alpha, N-terminal"/>
    <property type="match status" value="1"/>
</dbReference>
<accession>A0AAJ5WPA5</accession>
<dbReference type="InterPro" id="IPR028250">
    <property type="entry name" value="DsbDN"/>
</dbReference>
<protein>
    <submittedName>
        <fullName evidence="4">FG-GAP-like repeat-containing protein</fullName>
    </submittedName>
</protein>
<feature type="signal peptide" evidence="2">
    <location>
        <begin position="1"/>
        <end position="20"/>
    </location>
</feature>
<dbReference type="PANTHER" id="PTHR44103:SF1">
    <property type="entry name" value="PROPROTEIN CONVERTASE P"/>
    <property type="match status" value="1"/>
</dbReference>
<dbReference type="SUPFAM" id="SSF69318">
    <property type="entry name" value="Integrin alpha N-terminal domain"/>
    <property type="match status" value="1"/>
</dbReference>
<dbReference type="InterPro" id="IPR028994">
    <property type="entry name" value="Integrin_alpha_N"/>
</dbReference>
<dbReference type="InterPro" id="IPR036929">
    <property type="entry name" value="DsbDN_sf"/>
</dbReference>
<sequence>MRKTSCLFAAVMGLLLQAEAQRPEDKTRSTGFPVFPVITNAAIPGAPMLGQPVLITGTQQEIRTEKHGLVYPLLYDWNKDGKPDLLLGEFETGQTGSDIKVYLNEGSAKKPRFSGKYVYAKDIQGDTMTTHQWCCIGTHPRLADLNNDGIPDLLSGQYNPGKINWWPGAKAGFASRRFVDQEGYAEGARLQTNADQLSPDALMYWNYSSAGFADMNGDGLVDMVVGGASISELRVALNTGTADQPKFGLRKNLLGIDGLPLSVVKPSAKETAAASRSFKMPHYAGVQKTFMTPVDWDADGVIDLLVTHLYGDVSTKDPVVFFRGVQTDKGLRFEEARPLFTAEQARKTFPGCQPNITVADYNGDGVMDLIIGISLPTVNGFNIDTAVAWSYLHDLGIEAPGKDAGRAIEWEGSMEKIIQKVEANEGMRRYYLGKLTDYKYLTLRHRGYVYVMYGKKNPVKATPVKGVLAKEEVRVRNEVVKADAGEGPVRFAVKGPGAVRFNDTGRIEVRFSFDEGWYGYAATPANIAAGWIPTQVEYVLPAGFEKTGDPVLPPSVPKGGAEVYKGGEVVFYQGFRYTGMDSEGRAEKPGQKALRVTVHYQTCDEEKCLPPETAEVDLKVNTGY</sequence>
<dbReference type="Proteomes" id="UP001220610">
    <property type="component" value="Chromosome"/>
</dbReference>
<gene>
    <name evidence="4" type="ORF">P0Y53_13615</name>
</gene>
<evidence type="ECO:0000313" key="5">
    <source>
        <dbReference type="Proteomes" id="UP001220610"/>
    </source>
</evidence>
<feature type="chain" id="PRO_5042578697" evidence="2">
    <location>
        <begin position="21"/>
        <end position="624"/>
    </location>
</feature>
<reference evidence="4" key="1">
    <citation type="submission" date="2023-03" db="EMBL/GenBank/DDBJ databases">
        <title>Andean soil-derived lignocellulolytic bacterial consortium as a source of novel taxa and putative plastic-active enzymes.</title>
        <authorList>
            <person name="Diaz-Garcia L."/>
            <person name="Chuvochina M."/>
            <person name="Feuerriegel G."/>
            <person name="Bunk B."/>
            <person name="Sproer C."/>
            <person name="Streit W.R."/>
            <person name="Rodriguez L.M."/>
            <person name="Overmann J."/>
            <person name="Jimenez D.J."/>
        </authorList>
    </citation>
    <scope>NUCLEOTIDE SEQUENCE</scope>
    <source>
        <strain evidence="4">MAG 7</strain>
    </source>
</reference>
<evidence type="ECO:0000313" key="4">
    <source>
        <dbReference type="EMBL" id="WEK33524.1"/>
    </source>
</evidence>
<evidence type="ECO:0000259" key="3">
    <source>
        <dbReference type="Pfam" id="PF11412"/>
    </source>
</evidence>
<feature type="domain" description="Thiol:disulfide interchange protein DsbD N-terminal" evidence="3">
    <location>
        <begin position="502"/>
        <end position="618"/>
    </location>
</feature>
<organism evidence="4 5">
    <name type="scientific">Candidatus Pseudobacter hemicellulosilyticus</name>
    <dbReference type="NCBI Taxonomy" id="3121375"/>
    <lineage>
        <taxon>Bacteria</taxon>
        <taxon>Pseudomonadati</taxon>
        <taxon>Bacteroidota</taxon>
        <taxon>Chitinophagia</taxon>
        <taxon>Chitinophagales</taxon>
        <taxon>Chitinophagaceae</taxon>
        <taxon>Pseudobacter</taxon>
    </lineage>
</organism>
<dbReference type="InterPro" id="IPR013517">
    <property type="entry name" value="FG-GAP"/>
</dbReference>
<dbReference type="AlphaFoldDB" id="A0AAJ5WPA5"/>
<dbReference type="PANTHER" id="PTHR44103">
    <property type="entry name" value="PROPROTEIN CONVERTASE P"/>
    <property type="match status" value="1"/>
</dbReference>